<dbReference type="Pfam" id="PF21783">
    <property type="entry name" value="YNCE"/>
    <property type="match status" value="1"/>
</dbReference>
<reference evidence="4" key="1">
    <citation type="journal article" date="2019" name="Int. J. Syst. Evol. Microbiol.">
        <title>The Global Catalogue of Microorganisms (GCM) 10K type strain sequencing project: providing services to taxonomists for standard genome sequencing and annotation.</title>
        <authorList>
            <consortium name="The Broad Institute Genomics Platform"/>
            <consortium name="The Broad Institute Genome Sequencing Center for Infectious Disease"/>
            <person name="Wu L."/>
            <person name="Ma J."/>
        </authorList>
    </citation>
    <scope>NUCLEOTIDE SEQUENCE [LARGE SCALE GENOMIC DNA]</scope>
    <source>
        <strain evidence="4">KCTC 12848</strain>
    </source>
</reference>
<dbReference type="InterPro" id="IPR051200">
    <property type="entry name" value="Host-pathogen_enzymatic-act"/>
</dbReference>
<dbReference type="InterPro" id="IPR011048">
    <property type="entry name" value="Haem_d1_sf"/>
</dbReference>
<comment type="caution">
    <text evidence="3">The sequence shown here is derived from an EMBL/GenBank/DDBJ whole genome shotgun (WGS) entry which is preliminary data.</text>
</comment>
<dbReference type="Proteomes" id="UP001595833">
    <property type="component" value="Unassembled WGS sequence"/>
</dbReference>
<organism evidence="3 4">
    <name type="scientific">Saccharothrix xinjiangensis</name>
    <dbReference type="NCBI Taxonomy" id="204798"/>
    <lineage>
        <taxon>Bacteria</taxon>
        <taxon>Bacillati</taxon>
        <taxon>Actinomycetota</taxon>
        <taxon>Actinomycetes</taxon>
        <taxon>Pseudonocardiales</taxon>
        <taxon>Pseudonocardiaceae</taxon>
        <taxon>Saccharothrix</taxon>
    </lineage>
</organism>
<sequence length="349" mass="37642">MRNVQLFSTDTDDGVVSVVAKTGPGEHRLIKQIPVGNAPRGGVKFTSTGRGFVCNTSQNTLSEIDAVALTEVRRIEVGHGPRGMAIVPGEKFLLVSNSGSDSVSIVDLELSVELRQVPTGRDPRHMGISSDGRWAYVCVWGAGYISKLDISALAHGEAEDVAEVARIDIDREAHPYSLNISPDGRRVFVANTQATYLTVIDVDTDEVHNVELGGIGGRAVTFSADGASALITVEAQSRVYVVDVETLDVLRHFPVGAGPRGLVLDKEDNTLYVTNFSRSTGAWMESGPQFGPNSLTMVDLDSAPLDRQEGSFRYEEVTVGFGPCSVVMFDLDTIPADERARRVEYVDAD</sequence>
<keyword evidence="1" id="KW-0732">Signal</keyword>
<evidence type="ECO:0000313" key="4">
    <source>
        <dbReference type="Proteomes" id="UP001595833"/>
    </source>
</evidence>
<dbReference type="InterPro" id="IPR048433">
    <property type="entry name" value="YNCE-like_beta-prop"/>
</dbReference>
<evidence type="ECO:0000259" key="2">
    <source>
        <dbReference type="Pfam" id="PF21783"/>
    </source>
</evidence>
<name>A0ABV9XXZ4_9PSEU</name>
<gene>
    <name evidence="3" type="ORF">ACFPFM_11205</name>
</gene>
<proteinExistence type="predicted"/>
<feature type="domain" description="YNCE-like beta-propeller" evidence="2">
    <location>
        <begin position="44"/>
        <end position="137"/>
    </location>
</feature>
<keyword evidence="4" id="KW-1185">Reference proteome</keyword>
<protein>
    <submittedName>
        <fullName evidence="3">Beta-propeller fold lactonase family protein</fullName>
    </submittedName>
</protein>
<dbReference type="PANTHER" id="PTHR47197">
    <property type="entry name" value="PROTEIN NIRF"/>
    <property type="match status" value="1"/>
</dbReference>
<dbReference type="EMBL" id="JBHSJB010000010">
    <property type="protein sequence ID" value="MFC5054324.1"/>
    <property type="molecule type" value="Genomic_DNA"/>
</dbReference>
<evidence type="ECO:0000313" key="3">
    <source>
        <dbReference type="EMBL" id="MFC5054324.1"/>
    </source>
</evidence>
<accession>A0ABV9XXZ4</accession>
<dbReference type="Gene3D" id="2.130.10.10">
    <property type="entry name" value="YVTN repeat-like/Quinoprotein amine dehydrogenase"/>
    <property type="match status" value="2"/>
</dbReference>
<dbReference type="SUPFAM" id="SSF51004">
    <property type="entry name" value="C-terminal (heme d1) domain of cytochrome cd1-nitrite reductase"/>
    <property type="match status" value="1"/>
</dbReference>
<dbReference type="RefSeq" id="WP_344041624.1">
    <property type="nucleotide sequence ID" value="NZ_BAAAKE010000029.1"/>
</dbReference>
<dbReference type="PANTHER" id="PTHR47197:SF3">
    <property type="entry name" value="DIHYDRO-HEME D1 DEHYDROGENASE"/>
    <property type="match status" value="1"/>
</dbReference>
<evidence type="ECO:0000256" key="1">
    <source>
        <dbReference type="ARBA" id="ARBA00022729"/>
    </source>
</evidence>
<dbReference type="InterPro" id="IPR015943">
    <property type="entry name" value="WD40/YVTN_repeat-like_dom_sf"/>
</dbReference>